<feature type="region of interest" description="Disordered" evidence="1">
    <location>
        <begin position="1"/>
        <end position="32"/>
    </location>
</feature>
<dbReference type="EMBL" id="JAACJO010000006">
    <property type="protein sequence ID" value="KAF5357237.1"/>
    <property type="molecule type" value="Genomic_DNA"/>
</dbReference>
<gene>
    <name evidence="3" type="ORF">D9756_006645</name>
</gene>
<keyword evidence="2" id="KW-0812">Transmembrane</keyword>
<evidence type="ECO:0000256" key="1">
    <source>
        <dbReference type="SAM" id="MobiDB-lite"/>
    </source>
</evidence>
<keyword evidence="2" id="KW-1133">Transmembrane helix</keyword>
<feature type="compositionally biased region" description="Polar residues" evidence="1">
    <location>
        <begin position="1"/>
        <end position="13"/>
    </location>
</feature>
<keyword evidence="2" id="KW-0472">Membrane</keyword>
<evidence type="ECO:0000313" key="3">
    <source>
        <dbReference type="EMBL" id="KAF5357237.1"/>
    </source>
</evidence>
<name>A0A8H5G2N9_9AGAR</name>
<evidence type="ECO:0008006" key="5">
    <source>
        <dbReference type="Google" id="ProtNLM"/>
    </source>
</evidence>
<feature type="transmembrane region" description="Helical" evidence="2">
    <location>
        <begin position="94"/>
        <end position="122"/>
    </location>
</feature>
<proteinExistence type="predicted"/>
<feature type="transmembrane region" description="Helical" evidence="2">
    <location>
        <begin position="53"/>
        <end position="74"/>
    </location>
</feature>
<feature type="transmembrane region" description="Helical" evidence="2">
    <location>
        <begin position="156"/>
        <end position="180"/>
    </location>
</feature>
<dbReference type="OrthoDB" id="3351168at2759"/>
<evidence type="ECO:0000313" key="4">
    <source>
        <dbReference type="Proteomes" id="UP000559027"/>
    </source>
</evidence>
<keyword evidence="4" id="KW-1185">Reference proteome</keyword>
<sequence>MNVNSLPNASHSALPSPDPEKHMNAEDSPAHHEPESWIERMRRILNDPHQRPFLIALGPLPILCFIWAVFAITYTRSIPLPDYLAIKVSAHPQGATMIVAIVATVLASQTSFFFSLAVRYVIAIRLVTRSTSLDVLTSATRIAQRSLWLHYPPAKWTWIALLAYLSVSFQTSALTALFSVRLIQISYPMNGRDLNMADPQLLQISNNTQLQVYSELASFFLQNVMVDAMQFRRNIPTTFNFNGYTYISTTGGIHPATYVPIHNEQFTMNFSNVISTNLNDVSTSKHAQLPFNKTMNLVQQGFTADVYCQIQNSQANATYNPTLSAQLIGTTGLSAVQLTANCPGSTPSVSAPVIYNTTDIINSGGILGVSCQVPGTNSIDVIIRSSGAYLPVDLTTCTVFPKTTLVNVTYITSPQKIDVPTSINVSKPITTADVPLWGKMATDMLLSNINLGQGLQINTVGNAWFLTGANFGNITFAEAMSTYIRASVEFTGTAIRQIWTQPGTAAALADPDSSMFTPINGTFSAATYGWHQDHTISPLFMLPTTVTILITYCLLTYGLMLARKHADALVYGDGHFDPTDIVHVIAAHTPETRQQDFRVFSQESTSYMRKTAVKMEDKGGVRAFQISSS</sequence>
<dbReference type="AlphaFoldDB" id="A0A8H5G2N9"/>
<evidence type="ECO:0000256" key="2">
    <source>
        <dbReference type="SAM" id="Phobius"/>
    </source>
</evidence>
<organism evidence="3 4">
    <name type="scientific">Leucocoprinus leucothites</name>
    <dbReference type="NCBI Taxonomy" id="201217"/>
    <lineage>
        <taxon>Eukaryota</taxon>
        <taxon>Fungi</taxon>
        <taxon>Dikarya</taxon>
        <taxon>Basidiomycota</taxon>
        <taxon>Agaricomycotina</taxon>
        <taxon>Agaricomycetes</taxon>
        <taxon>Agaricomycetidae</taxon>
        <taxon>Agaricales</taxon>
        <taxon>Agaricineae</taxon>
        <taxon>Agaricaceae</taxon>
        <taxon>Leucocoprinus</taxon>
    </lineage>
</organism>
<feature type="compositionally biased region" description="Basic and acidic residues" evidence="1">
    <location>
        <begin position="18"/>
        <end position="32"/>
    </location>
</feature>
<protein>
    <recommendedName>
        <fullName evidence="5">Transmembrane protein</fullName>
    </recommendedName>
</protein>
<dbReference type="Proteomes" id="UP000559027">
    <property type="component" value="Unassembled WGS sequence"/>
</dbReference>
<comment type="caution">
    <text evidence="3">The sequence shown here is derived from an EMBL/GenBank/DDBJ whole genome shotgun (WGS) entry which is preliminary data.</text>
</comment>
<feature type="transmembrane region" description="Helical" evidence="2">
    <location>
        <begin position="540"/>
        <end position="562"/>
    </location>
</feature>
<accession>A0A8H5G2N9</accession>
<reference evidence="3 4" key="1">
    <citation type="journal article" date="2020" name="ISME J.">
        <title>Uncovering the hidden diversity of litter-decomposition mechanisms in mushroom-forming fungi.</title>
        <authorList>
            <person name="Floudas D."/>
            <person name="Bentzer J."/>
            <person name="Ahren D."/>
            <person name="Johansson T."/>
            <person name="Persson P."/>
            <person name="Tunlid A."/>
        </authorList>
    </citation>
    <scope>NUCLEOTIDE SEQUENCE [LARGE SCALE GENOMIC DNA]</scope>
    <source>
        <strain evidence="3 4">CBS 146.42</strain>
    </source>
</reference>